<name>T1F8C8_HELRO</name>
<keyword evidence="3" id="KW-0735">Signal-anchor</keyword>
<proteinExistence type="inferred from homology"/>
<evidence type="ECO:0000313" key="6">
    <source>
        <dbReference type="Proteomes" id="UP000015101"/>
    </source>
</evidence>
<dbReference type="GO" id="GO:0005975">
    <property type="term" value="P:carbohydrate metabolic process"/>
    <property type="evidence" value="ECO:0007669"/>
    <property type="project" value="InterPro"/>
</dbReference>
<dbReference type="PANTHER" id="PTHR11927">
    <property type="entry name" value="GALACTOSIDE 2-L-FUCOSYLTRANSFERASE"/>
    <property type="match status" value="1"/>
</dbReference>
<evidence type="ECO:0000313" key="5">
    <source>
        <dbReference type="EnsemblMetazoa" id="HelroP174656"/>
    </source>
</evidence>
<organism evidence="5 6">
    <name type="scientific">Helobdella robusta</name>
    <name type="common">Californian leech</name>
    <dbReference type="NCBI Taxonomy" id="6412"/>
    <lineage>
        <taxon>Eukaryota</taxon>
        <taxon>Metazoa</taxon>
        <taxon>Spiralia</taxon>
        <taxon>Lophotrochozoa</taxon>
        <taxon>Annelida</taxon>
        <taxon>Clitellata</taxon>
        <taxon>Hirudinea</taxon>
        <taxon>Rhynchobdellida</taxon>
        <taxon>Glossiphoniidae</taxon>
        <taxon>Helobdella</taxon>
    </lineage>
</organism>
<dbReference type="RefSeq" id="XP_009020344.1">
    <property type="nucleotide sequence ID" value="XM_009022096.1"/>
</dbReference>
<keyword evidence="2 3" id="KW-0808">Transferase</keyword>
<keyword evidence="3" id="KW-0333">Golgi apparatus</keyword>
<dbReference type="OrthoDB" id="3226at2759"/>
<comment type="pathway">
    <text evidence="3">Protein modification; protein glycosylation.</text>
</comment>
<protein>
    <recommendedName>
        <fullName evidence="3">L-Fucosyltransferase</fullName>
        <ecNumber evidence="3">2.4.1.-</ecNumber>
    </recommendedName>
</protein>
<evidence type="ECO:0000313" key="4">
    <source>
        <dbReference type="EMBL" id="ESO01690.1"/>
    </source>
</evidence>
<comment type="subcellular location">
    <subcellularLocation>
        <location evidence="3">Golgi apparatus</location>
        <location evidence="3">Golgi stack membrane</location>
        <topology evidence="3">Single-pass type II membrane protein</topology>
    </subcellularLocation>
</comment>
<evidence type="ECO:0000256" key="1">
    <source>
        <dbReference type="ARBA" id="ARBA00022676"/>
    </source>
</evidence>
<accession>T1F8C8</accession>
<dbReference type="Pfam" id="PF01531">
    <property type="entry name" value="Glyco_transf_11"/>
    <property type="match status" value="1"/>
</dbReference>
<dbReference type="UniPathway" id="UPA00378"/>
<dbReference type="InParanoid" id="T1F8C8"/>
<dbReference type="Proteomes" id="UP000015101">
    <property type="component" value="Unassembled WGS sequence"/>
</dbReference>
<dbReference type="GeneID" id="20205077"/>
<dbReference type="CDD" id="cd11301">
    <property type="entry name" value="Fut1_Fut2_like"/>
    <property type="match status" value="1"/>
</dbReference>
<dbReference type="EC" id="2.4.1.-" evidence="3"/>
<dbReference type="EMBL" id="KB096743">
    <property type="protein sequence ID" value="ESO01690.1"/>
    <property type="molecule type" value="Genomic_DNA"/>
</dbReference>
<sequence>MYSVWFTGQEFDHLNKDSVNLYTDDVSSNFNYKTPSLKDTKFVSFAESVFNGRRLGNLMFNLAALFYVAEHSNRTAVLPVRIPIRWLDEYFEDSTLMRLPNEFLYERNRHPILKERFGPVVYDPMFRNPHFEPRLEKALALLIDGYFQSFNYTIGHENKLKREFTFKDQTKEAVEKFIDVHKSDCSSKLPIKTVGVHVRRGDFLKNAAVDYGFTVVNEDYINYTVNYFHEFFNTNSQSFIIYFLCSDDIAWVNRTIVYLSLAQNLENTKFVFSIGHDAMFDMYLMSKNDGVIMSTGSFSWWSAWLANTTTLYYSKFPRTNSQFRRNFDPKLYYNPEWIGYP</sequence>
<gene>
    <name evidence="5" type="primary">20205077</name>
    <name evidence="4" type="ORF">HELRODRAFT_174656</name>
</gene>
<dbReference type="CTD" id="20205077"/>
<dbReference type="GO" id="GO:0008107">
    <property type="term" value="F:galactoside 2-alpha-L-fucosyltransferase activity"/>
    <property type="evidence" value="ECO:0000318"/>
    <property type="project" value="GO_Central"/>
</dbReference>
<dbReference type="InterPro" id="IPR002516">
    <property type="entry name" value="Glyco_trans_11"/>
</dbReference>
<keyword evidence="3" id="KW-0812">Transmembrane</keyword>
<evidence type="ECO:0000256" key="3">
    <source>
        <dbReference type="RuleBase" id="RU363129"/>
    </source>
</evidence>
<reference evidence="6" key="1">
    <citation type="submission" date="2012-12" db="EMBL/GenBank/DDBJ databases">
        <authorList>
            <person name="Hellsten U."/>
            <person name="Grimwood J."/>
            <person name="Chapman J.A."/>
            <person name="Shapiro H."/>
            <person name="Aerts A."/>
            <person name="Otillar R.P."/>
            <person name="Terry A.Y."/>
            <person name="Boore J.L."/>
            <person name="Simakov O."/>
            <person name="Marletaz F."/>
            <person name="Cho S.-J."/>
            <person name="Edsinger-Gonzales E."/>
            <person name="Havlak P."/>
            <person name="Kuo D.-H."/>
            <person name="Larsson T."/>
            <person name="Lv J."/>
            <person name="Arendt D."/>
            <person name="Savage R."/>
            <person name="Osoegawa K."/>
            <person name="de Jong P."/>
            <person name="Lindberg D.R."/>
            <person name="Seaver E.C."/>
            <person name="Weisblat D.A."/>
            <person name="Putnam N.H."/>
            <person name="Grigoriev I.V."/>
            <person name="Rokhsar D.S."/>
        </authorList>
    </citation>
    <scope>NUCLEOTIDE SEQUENCE</scope>
</reference>
<dbReference type="GO" id="GO:0032580">
    <property type="term" value="C:Golgi cisterna membrane"/>
    <property type="evidence" value="ECO:0007669"/>
    <property type="project" value="UniProtKB-SubCell"/>
</dbReference>
<keyword evidence="6" id="KW-1185">Reference proteome</keyword>
<dbReference type="AlphaFoldDB" id="T1F8C8"/>
<dbReference type="EMBL" id="AMQM01004996">
    <property type="status" value="NOT_ANNOTATED_CDS"/>
    <property type="molecule type" value="Genomic_DNA"/>
</dbReference>
<dbReference type="PANTHER" id="PTHR11927:SF9">
    <property type="entry name" value="L-FUCOSYLTRANSFERASE"/>
    <property type="match status" value="1"/>
</dbReference>
<dbReference type="Gene3D" id="3.40.50.11350">
    <property type="match status" value="1"/>
</dbReference>
<evidence type="ECO:0000256" key="2">
    <source>
        <dbReference type="ARBA" id="ARBA00022679"/>
    </source>
</evidence>
<dbReference type="HOGENOM" id="CLU_043399_2_0_1"/>
<dbReference type="FunFam" id="3.40.50.11350:FF:000013">
    <property type="entry name" value="L-Fucosyltransferase"/>
    <property type="match status" value="1"/>
</dbReference>
<dbReference type="EnsemblMetazoa" id="HelroT174656">
    <property type="protein sequence ID" value="HelroP174656"/>
    <property type="gene ID" value="HelroG174656"/>
</dbReference>
<keyword evidence="1 3" id="KW-0328">Glycosyltransferase</keyword>
<comment type="similarity">
    <text evidence="3">Belongs to the glycosyltransferase 11 family.</text>
</comment>
<keyword evidence="3" id="KW-0325">Glycoprotein</keyword>
<reference evidence="5" key="3">
    <citation type="submission" date="2015-06" db="UniProtKB">
        <authorList>
            <consortium name="EnsemblMetazoa"/>
        </authorList>
    </citation>
    <scope>IDENTIFICATION</scope>
</reference>
<dbReference type="KEGG" id="hro:HELRODRAFT_174656"/>
<dbReference type="STRING" id="6412.T1F8C8"/>
<reference evidence="4 6" key="2">
    <citation type="journal article" date="2013" name="Nature">
        <title>Insights into bilaterian evolution from three spiralian genomes.</title>
        <authorList>
            <person name="Simakov O."/>
            <person name="Marletaz F."/>
            <person name="Cho S.J."/>
            <person name="Edsinger-Gonzales E."/>
            <person name="Havlak P."/>
            <person name="Hellsten U."/>
            <person name="Kuo D.H."/>
            <person name="Larsson T."/>
            <person name="Lv J."/>
            <person name="Arendt D."/>
            <person name="Savage R."/>
            <person name="Osoegawa K."/>
            <person name="de Jong P."/>
            <person name="Grimwood J."/>
            <person name="Chapman J.A."/>
            <person name="Shapiro H."/>
            <person name="Aerts A."/>
            <person name="Otillar R.P."/>
            <person name="Terry A.Y."/>
            <person name="Boore J.L."/>
            <person name="Grigoriev I.V."/>
            <person name="Lindberg D.R."/>
            <person name="Seaver E.C."/>
            <person name="Weisblat D.A."/>
            <person name="Putnam N.H."/>
            <person name="Rokhsar D.S."/>
        </authorList>
    </citation>
    <scope>NUCLEOTIDE SEQUENCE</scope>
</reference>